<dbReference type="SUPFAM" id="SSF56854">
    <property type="entry name" value="Bcl-2 inhibitors of programmed cell death"/>
    <property type="match status" value="1"/>
</dbReference>
<dbReference type="EMBL" id="JBJQND010000019">
    <property type="protein sequence ID" value="KAL3831513.1"/>
    <property type="molecule type" value="Genomic_DNA"/>
</dbReference>
<evidence type="ECO:0000256" key="1">
    <source>
        <dbReference type="ARBA" id="ARBA00022703"/>
    </source>
</evidence>
<name>A0ABD3T5A3_SINWO</name>
<comment type="caution">
    <text evidence="2">The sequence shown here is derived from an EMBL/GenBank/DDBJ whole genome shotgun (WGS) entry which is preliminary data.</text>
</comment>
<reference evidence="2 3" key="1">
    <citation type="submission" date="2024-11" db="EMBL/GenBank/DDBJ databases">
        <title>Chromosome-level genome assembly of the freshwater bivalve Anodonta woodiana.</title>
        <authorList>
            <person name="Chen X."/>
        </authorList>
    </citation>
    <scope>NUCLEOTIDE SEQUENCE [LARGE SCALE GENOMIC DNA]</scope>
    <source>
        <strain evidence="2">MN2024</strain>
        <tissue evidence="2">Gills</tissue>
    </source>
</reference>
<dbReference type="InterPro" id="IPR036834">
    <property type="entry name" value="Bcl-2-like_sf"/>
</dbReference>
<keyword evidence="3" id="KW-1185">Reference proteome</keyword>
<sequence length="68" mass="7982">MSVGCYRRSDVKMISCIVEWTCEFVCRFVQEWMNKNGGWKDTDIPSHNTPEDLGLYDIVRVLSIFFNT</sequence>
<evidence type="ECO:0000313" key="2">
    <source>
        <dbReference type="EMBL" id="KAL3831513.1"/>
    </source>
</evidence>
<organism evidence="2 3">
    <name type="scientific">Sinanodonta woodiana</name>
    <name type="common">Chinese pond mussel</name>
    <name type="synonym">Anodonta woodiana</name>
    <dbReference type="NCBI Taxonomy" id="1069815"/>
    <lineage>
        <taxon>Eukaryota</taxon>
        <taxon>Metazoa</taxon>
        <taxon>Spiralia</taxon>
        <taxon>Lophotrochozoa</taxon>
        <taxon>Mollusca</taxon>
        <taxon>Bivalvia</taxon>
        <taxon>Autobranchia</taxon>
        <taxon>Heteroconchia</taxon>
        <taxon>Palaeoheterodonta</taxon>
        <taxon>Unionida</taxon>
        <taxon>Unionoidea</taxon>
        <taxon>Unionidae</taxon>
        <taxon>Unioninae</taxon>
        <taxon>Sinanodonta</taxon>
    </lineage>
</organism>
<keyword evidence="1" id="KW-0053">Apoptosis</keyword>
<evidence type="ECO:0000313" key="3">
    <source>
        <dbReference type="Proteomes" id="UP001634394"/>
    </source>
</evidence>
<gene>
    <name evidence="2" type="ORF">ACJMK2_023254</name>
</gene>
<dbReference type="Proteomes" id="UP001634394">
    <property type="component" value="Unassembled WGS sequence"/>
</dbReference>
<dbReference type="Gene3D" id="1.10.437.10">
    <property type="entry name" value="Blc2-like"/>
    <property type="match status" value="1"/>
</dbReference>
<protein>
    <submittedName>
        <fullName evidence="2">Uncharacterized protein</fullName>
    </submittedName>
</protein>
<proteinExistence type="predicted"/>
<dbReference type="AlphaFoldDB" id="A0ABD3T5A3"/>
<dbReference type="PROSITE" id="PS50062">
    <property type="entry name" value="BCL2_FAMILY"/>
    <property type="match status" value="1"/>
</dbReference>
<dbReference type="InterPro" id="IPR002475">
    <property type="entry name" value="Bcl2-like"/>
</dbReference>
<dbReference type="GO" id="GO:0006915">
    <property type="term" value="P:apoptotic process"/>
    <property type="evidence" value="ECO:0007669"/>
    <property type="project" value="UniProtKB-KW"/>
</dbReference>
<accession>A0ABD3T5A3</accession>